<dbReference type="Proteomes" id="UP001234989">
    <property type="component" value="Chromosome 5"/>
</dbReference>
<dbReference type="EMBL" id="CP133616">
    <property type="protein sequence ID" value="WMV30638.1"/>
    <property type="molecule type" value="Genomic_DNA"/>
</dbReference>
<keyword evidence="2" id="KW-1185">Reference proteome</keyword>
<evidence type="ECO:0000313" key="1">
    <source>
        <dbReference type="EMBL" id="WMV30638.1"/>
    </source>
</evidence>
<gene>
    <name evidence="1" type="ORF">MTR67_024023</name>
</gene>
<name>A0AAF0TYU9_SOLVR</name>
<organism evidence="1 2">
    <name type="scientific">Solanum verrucosum</name>
    <dbReference type="NCBI Taxonomy" id="315347"/>
    <lineage>
        <taxon>Eukaryota</taxon>
        <taxon>Viridiplantae</taxon>
        <taxon>Streptophyta</taxon>
        <taxon>Embryophyta</taxon>
        <taxon>Tracheophyta</taxon>
        <taxon>Spermatophyta</taxon>
        <taxon>Magnoliopsida</taxon>
        <taxon>eudicotyledons</taxon>
        <taxon>Gunneridae</taxon>
        <taxon>Pentapetalae</taxon>
        <taxon>asterids</taxon>
        <taxon>lamiids</taxon>
        <taxon>Solanales</taxon>
        <taxon>Solanaceae</taxon>
        <taxon>Solanoideae</taxon>
        <taxon>Solaneae</taxon>
        <taxon>Solanum</taxon>
    </lineage>
</organism>
<reference evidence="1" key="1">
    <citation type="submission" date="2023-08" db="EMBL/GenBank/DDBJ databases">
        <title>A de novo genome assembly of Solanum verrucosum Schlechtendal, a Mexican diploid species geographically isolated from the other diploid A-genome species in potato relatives.</title>
        <authorList>
            <person name="Hosaka K."/>
        </authorList>
    </citation>
    <scope>NUCLEOTIDE SEQUENCE</scope>
    <source>
        <tissue evidence="1">Young leaves</tissue>
    </source>
</reference>
<sequence length="46" mass="5356">TFLIPVAQLPKGITHSYILIIAQTQRRWKYHSKRFLTISRSTSNSP</sequence>
<evidence type="ECO:0000313" key="2">
    <source>
        <dbReference type="Proteomes" id="UP001234989"/>
    </source>
</evidence>
<feature type="non-terminal residue" evidence="1">
    <location>
        <position position="1"/>
    </location>
</feature>
<proteinExistence type="predicted"/>
<accession>A0AAF0TYU9</accession>
<protein>
    <submittedName>
        <fullName evidence="1">Uncharacterized protein</fullName>
    </submittedName>
</protein>
<dbReference type="AlphaFoldDB" id="A0AAF0TYU9"/>